<dbReference type="EMBL" id="DXCX01000013">
    <property type="protein sequence ID" value="HIY72509.1"/>
    <property type="molecule type" value="Genomic_DNA"/>
</dbReference>
<keyword evidence="4 5" id="KW-0472">Membrane</keyword>
<keyword evidence="2 5" id="KW-0812">Transmembrane</keyword>
<comment type="subcellular location">
    <subcellularLocation>
        <location evidence="1">Membrane</location>
        <topology evidence="1">Multi-pass membrane protein</topology>
    </subcellularLocation>
</comment>
<evidence type="ECO:0000313" key="7">
    <source>
        <dbReference type="Proteomes" id="UP000886824"/>
    </source>
</evidence>
<evidence type="ECO:0000256" key="5">
    <source>
        <dbReference type="SAM" id="Phobius"/>
    </source>
</evidence>
<dbReference type="Proteomes" id="UP000886824">
    <property type="component" value="Unassembled WGS sequence"/>
</dbReference>
<accession>A0A9D2CDI9</accession>
<reference evidence="6" key="2">
    <citation type="submission" date="2021-04" db="EMBL/GenBank/DDBJ databases">
        <authorList>
            <person name="Gilroy R."/>
        </authorList>
    </citation>
    <scope>NUCLEOTIDE SEQUENCE</scope>
    <source>
        <strain evidence="6">CHK33-7979</strain>
    </source>
</reference>
<keyword evidence="3 5" id="KW-1133">Transmembrane helix</keyword>
<evidence type="ECO:0000256" key="2">
    <source>
        <dbReference type="ARBA" id="ARBA00022692"/>
    </source>
</evidence>
<reference evidence="6" key="1">
    <citation type="journal article" date="2021" name="PeerJ">
        <title>Extensive microbial diversity within the chicken gut microbiome revealed by metagenomics and culture.</title>
        <authorList>
            <person name="Gilroy R."/>
            <person name="Ravi A."/>
            <person name="Getino M."/>
            <person name="Pursley I."/>
            <person name="Horton D.L."/>
            <person name="Alikhan N.F."/>
            <person name="Baker D."/>
            <person name="Gharbi K."/>
            <person name="Hall N."/>
            <person name="Watson M."/>
            <person name="Adriaenssens E.M."/>
            <person name="Foster-Nyarko E."/>
            <person name="Jarju S."/>
            <person name="Secka A."/>
            <person name="Antonio M."/>
            <person name="Oren A."/>
            <person name="Chaudhuri R.R."/>
            <person name="La Ragione R."/>
            <person name="Hildebrand F."/>
            <person name="Pallen M.J."/>
        </authorList>
    </citation>
    <scope>NUCLEOTIDE SEQUENCE</scope>
    <source>
        <strain evidence="6">CHK33-7979</strain>
    </source>
</reference>
<name>A0A9D2CDI9_9FIRM</name>
<evidence type="ECO:0000256" key="1">
    <source>
        <dbReference type="ARBA" id="ARBA00004141"/>
    </source>
</evidence>
<dbReference type="Pfam" id="PF05105">
    <property type="entry name" value="Phage_holin_4_1"/>
    <property type="match status" value="1"/>
</dbReference>
<dbReference type="NCBIfam" id="TIGR01593">
    <property type="entry name" value="holin_tox_secr"/>
    <property type="match status" value="1"/>
</dbReference>
<sequence>MDHVNAFKAALAAVGAALTALWGWFGWVVVAWIVLMVIDYVTGSAAALRAGEWASKTARDGIWHKLGSVVAVMAAAILDVVIGHLLRNVPGVELPFAYTVVLCPLVVVWYILTEAGSIMENAGALGAPVPGWLRAMIAALERKVDDTGEDMAGKGE</sequence>
<evidence type="ECO:0000313" key="6">
    <source>
        <dbReference type="EMBL" id="HIY72509.1"/>
    </source>
</evidence>
<feature type="transmembrane region" description="Helical" evidence="5">
    <location>
        <begin position="94"/>
        <end position="112"/>
    </location>
</feature>
<evidence type="ECO:0000256" key="4">
    <source>
        <dbReference type="ARBA" id="ARBA00023136"/>
    </source>
</evidence>
<feature type="transmembrane region" description="Helical" evidence="5">
    <location>
        <begin position="31"/>
        <end position="50"/>
    </location>
</feature>
<feature type="transmembrane region" description="Helical" evidence="5">
    <location>
        <begin position="62"/>
        <end position="82"/>
    </location>
</feature>
<proteinExistence type="predicted"/>
<organism evidence="6 7">
    <name type="scientific">Candidatus Intestinimonas merdavium</name>
    <dbReference type="NCBI Taxonomy" id="2838622"/>
    <lineage>
        <taxon>Bacteria</taxon>
        <taxon>Bacillati</taxon>
        <taxon>Bacillota</taxon>
        <taxon>Clostridia</taxon>
        <taxon>Eubacteriales</taxon>
        <taxon>Intestinimonas</taxon>
    </lineage>
</organism>
<comment type="caution">
    <text evidence="6">The sequence shown here is derived from an EMBL/GenBank/DDBJ whole genome shotgun (WGS) entry which is preliminary data.</text>
</comment>
<dbReference type="InterPro" id="IPR006480">
    <property type="entry name" value="Phage_holin_4_1"/>
</dbReference>
<dbReference type="GO" id="GO:0016020">
    <property type="term" value="C:membrane"/>
    <property type="evidence" value="ECO:0007669"/>
    <property type="project" value="UniProtKB-SubCell"/>
</dbReference>
<evidence type="ECO:0000256" key="3">
    <source>
        <dbReference type="ARBA" id="ARBA00022989"/>
    </source>
</evidence>
<gene>
    <name evidence="6" type="ORF">H9826_00855</name>
</gene>
<dbReference type="AlphaFoldDB" id="A0A9D2CDI9"/>
<protein>
    <submittedName>
        <fullName evidence="6">Phage holin family protein</fullName>
    </submittedName>
</protein>